<feature type="compositionally biased region" description="Low complexity" evidence="4">
    <location>
        <begin position="189"/>
        <end position="198"/>
    </location>
</feature>
<feature type="region of interest" description="Disordered" evidence="4">
    <location>
        <begin position="720"/>
        <end position="765"/>
    </location>
</feature>
<dbReference type="FunFam" id="3.30.200.20:FF:000714">
    <property type="entry name" value="Nitrogen permease regulator"/>
    <property type="match status" value="1"/>
</dbReference>
<feature type="compositionally biased region" description="Polar residues" evidence="4">
    <location>
        <begin position="281"/>
        <end position="294"/>
    </location>
</feature>
<dbReference type="InterPro" id="IPR011009">
    <property type="entry name" value="Kinase-like_dom_sf"/>
</dbReference>
<dbReference type="InterPro" id="IPR008271">
    <property type="entry name" value="Ser/Thr_kinase_AS"/>
</dbReference>
<feature type="compositionally biased region" description="Polar residues" evidence="4">
    <location>
        <begin position="134"/>
        <end position="149"/>
    </location>
</feature>
<dbReference type="GO" id="GO:0004674">
    <property type="term" value="F:protein serine/threonine kinase activity"/>
    <property type="evidence" value="ECO:0007669"/>
    <property type="project" value="TreeGrafter"/>
</dbReference>
<evidence type="ECO:0000313" key="7">
    <source>
        <dbReference type="Proteomes" id="UP000262825"/>
    </source>
</evidence>
<evidence type="ECO:0000256" key="1">
    <source>
        <dbReference type="ARBA" id="ARBA00022741"/>
    </source>
</evidence>
<dbReference type="EMBL" id="UFAJ01000868">
    <property type="protein sequence ID" value="SSD61746.1"/>
    <property type="molecule type" value="Genomic_DNA"/>
</dbReference>
<dbReference type="SUPFAM" id="SSF56112">
    <property type="entry name" value="Protein kinase-like (PK-like)"/>
    <property type="match status" value="1"/>
</dbReference>
<dbReference type="PANTHER" id="PTHR24346">
    <property type="entry name" value="MAP/MICROTUBULE AFFINITY-REGULATING KINASE"/>
    <property type="match status" value="1"/>
</dbReference>
<evidence type="ECO:0000256" key="3">
    <source>
        <dbReference type="PROSITE-ProRule" id="PRU10141"/>
    </source>
</evidence>
<feature type="region of interest" description="Disordered" evidence="4">
    <location>
        <begin position="123"/>
        <end position="198"/>
    </location>
</feature>
<feature type="compositionally biased region" description="Polar residues" evidence="4">
    <location>
        <begin position="411"/>
        <end position="420"/>
    </location>
</feature>
<evidence type="ECO:0000313" key="6">
    <source>
        <dbReference type="EMBL" id="SSD61746.1"/>
    </source>
</evidence>
<evidence type="ECO:0000259" key="5">
    <source>
        <dbReference type="PROSITE" id="PS50011"/>
    </source>
</evidence>
<feature type="domain" description="Protein kinase" evidence="5">
    <location>
        <begin position="487"/>
        <end position="802"/>
    </location>
</feature>
<dbReference type="Proteomes" id="UP000262825">
    <property type="component" value="Unassembled WGS sequence"/>
</dbReference>
<feature type="compositionally biased region" description="Low complexity" evidence="4">
    <location>
        <begin position="748"/>
        <end position="759"/>
    </location>
</feature>
<dbReference type="GO" id="GO:0005524">
    <property type="term" value="F:ATP binding"/>
    <property type="evidence" value="ECO:0007669"/>
    <property type="project" value="UniProtKB-UniRule"/>
</dbReference>
<dbReference type="OrthoDB" id="6513151at2759"/>
<dbReference type="Gene3D" id="1.10.510.10">
    <property type="entry name" value="Transferase(Phosphotransferase) domain 1"/>
    <property type="match status" value="1"/>
</dbReference>
<feature type="binding site" evidence="3">
    <location>
        <position position="516"/>
    </location>
    <ligand>
        <name>ATP</name>
        <dbReference type="ChEBI" id="CHEBI:30616"/>
    </ligand>
</feature>
<dbReference type="SMART" id="SM00220">
    <property type="entry name" value="S_TKc"/>
    <property type="match status" value="1"/>
</dbReference>
<dbReference type="Pfam" id="PF00069">
    <property type="entry name" value="Pkinase"/>
    <property type="match status" value="1"/>
</dbReference>
<dbReference type="InterPro" id="IPR000719">
    <property type="entry name" value="Prot_kinase_dom"/>
</dbReference>
<dbReference type="PROSITE" id="PS00108">
    <property type="entry name" value="PROTEIN_KINASE_ST"/>
    <property type="match status" value="1"/>
</dbReference>
<keyword evidence="2 3" id="KW-0067">ATP-binding</keyword>
<dbReference type="PROSITE" id="PS50011">
    <property type="entry name" value="PROTEIN_KINASE_DOM"/>
    <property type="match status" value="1"/>
</dbReference>
<feature type="compositionally biased region" description="Polar residues" evidence="4">
    <location>
        <begin position="174"/>
        <end position="188"/>
    </location>
</feature>
<keyword evidence="7" id="KW-1185">Reference proteome</keyword>
<dbReference type="GO" id="GO:0035556">
    <property type="term" value="P:intracellular signal transduction"/>
    <property type="evidence" value="ECO:0007669"/>
    <property type="project" value="TreeGrafter"/>
</dbReference>
<name>A0A376BAR4_9ASCO</name>
<dbReference type="GO" id="GO:0045719">
    <property type="term" value="P:negative regulation of glycogen biosynthetic process"/>
    <property type="evidence" value="ECO:0007669"/>
    <property type="project" value="TreeGrafter"/>
</dbReference>
<feature type="compositionally biased region" description="Low complexity" evidence="4">
    <location>
        <begin position="78"/>
        <end position="101"/>
    </location>
</feature>
<gene>
    <name evidence="6" type="ORF">SCODWIG_03507</name>
</gene>
<dbReference type="PROSITE" id="PS00107">
    <property type="entry name" value="PROTEIN_KINASE_ATP"/>
    <property type="match status" value="1"/>
</dbReference>
<feature type="region of interest" description="Disordered" evidence="4">
    <location>
        <begin position="38"/>
        <end position="101"/>
    </location>
</feature>
<sequence length="846" mass="91811">MSSLTKLLQEKKKLEQIQSVNGVPNAANNVSSITTIAEQKGKETGRDISASIDDNVTTSSEPSVKKSLYKTDYEKNSIPNNTPTNTINNQRQNQPIPSLNVNGNGFSSSFISNNFAHTATYGSSNRTSEFKGPNSFSQRNYPSLSSSIPYSVPNHSGNNTTPSSNSTSTASSPKQPQSLNTNNVNVTASNFSSSTPNNNSNWLENSGLLPNNIAVINSNIIASPKVDTVEPRFVISKQKFHESRQQQHHNGGSGGTSAATSNNASSSNNNSNNTHSDSGSRSNSLTSQLGNLFFNSSNSGGSHTHHSHSSNNNNSTTRSKRSASINSTHNNNSTSATTANTSTSSTSVPKPIRARQSNIYSVSRTPVSSYTDSFIGSPSSLHENPPNQQFIPRSRHSSIVDFKRFFKKSSSNTTTAISTHSTSPVTPVGGSGGGMGATNSNSSSFNGPSSHGSSNSDLIYGSTLSQQTSHTSSNNTNTKLPFHKRYIKTGDDLGAGAGGSVKVVKRISDNKIFAVKEFRAKYENETKRDYIKKITSEYCIGTTLRHPNIVETIEIVYDENRVFQVMEYCDFDLFAIVMSNKMSYEEICCCFKQILNGVEYLHSIGLAHRDLKLDNCVVNNNGIVKLIDFGAAVVFSYPFSQKLVTSSGIVGSDPYLAPEVCIFSKYDPRPVDVWSVAMIFVCMILKKFPWKIPKLKDNSFKLFCSGRDCDSLSALVTKTPNPPSYEDAATDKTATSTPTPTPTPTPNKPNSNNPSDPDNVNIGPQRLLHNLPEETHHIIGRMVDLAPACRANIDEIMSDPWIEGIEMCFVDDNAHVICAENHTHTIVDQSVAHIAGLEKKKNSKKS</sequence>
<feature type="compositionally biased region" description="Polar residues" evidence="4">
    <location>
        <begin position="355"/>
        <end position="391"/>
    </location>
</feature>
<evidence type="ECO:0000256" key="2">
    <source>
        <dbReference type="ARBA" id="ARBA00022840"/>
    </source>
</evidence>
<proteinExistence type="predicted"/>
<dbReference type="VEuPathDB" id="FungiDB:SCODWIG_03507"/>
<feature type="compositionally biased region" description="Low complexity" evidence="4">
    <location>
        <begin position="256"/>
        <end position="280"/>
    </location>
</feature>
<feature type="compositionally biased region" description="Low complexity" evidence="4">
    <location>
        <begin position="437"/>
        <end position="478"/>
    </location>
</feature>
<dbReference type="Gene3D" id="3.30.200.20">
    <property type="entry name" value="Phosphorylase Kinase, domain 1"/>
    <property type="match status" value="1"/>
</dbReference>
<feature type="compositionally biased region" description="Low complexity" evidence="4">
    <location>
        <begin position="309"/>
        <end position="347"/>
    </location>
</feature>
<feature type="compositionally biased region" description="Low complexity" evidence="4">
    <location>
        <begin position="153"/>
        <end position="173"/>
    </location>
</feature>
<feature type="region of interest" description="Disordered" evidence="4">
    <location>
        <begin position="240"/>
        <end position="392"/>
    </location>
</feature>
<organism evidence="6 7">
    <name type="scientific">Saccharomycodes ludwigii</name>
    <dbReference type="NCBI Taxonomy" id="36035"/>
    <lineage>
        <taxon>Eukaryota</taxon>
        <taxon>Fungi</taxon>
        <taxon>Dikarya</taxon>
        <taxon>Ascomycota</taxon>
        <taxon>Saccharomycotina</taxon>
        <taxon>Saccharomycetes</taxon>
        <taxon>Saccharomycodales</taxon>
        <taxon>Saccharomycodaceae</taxon>
        <taxon>Saccharomycodes</taxon>
    </lineage>
</organism>
<dbReference type="AlphaFoldDB" id="A0A376BAR4"/>
<dbReference type="PANTHER" id="PTHR24346:SF51">
    <property type="entry name" value="PAS DOMAIN-CONTAINING SERINE_THREONINE-PROTEIN KINASE"/>
    <property type="match status" value="1"/>
</dbReference>
<dbReference type="FunFam" id="1.10.510.10:FF:000919">
    <property type="entry name" value="NPR1p Protein kinase"/>
    <property type="match status" value="1"/>
</dbReference>
<evidence type="ECO:0000256" key="4">
    <source>
        <dbReference type="SAM" id="MobiDB-lite"/>
    </source>
</evidence>
<feature type="region of interest" description="Disordered" evidence="4">
    <location>
        <begin position="411"/>
        <end position="479"/>
    </location>
</feature>
<feature type="compositionally biased region" description="Polar residues" evidence="4">
    <location>
        <begin position="52"/>
        <end position="62"/>
    </location>
</feature>
<keyword evidence="1 3" id="KW-0547">Nucleotide-binding</keyword>
<dbReference type="GO" id="GO:0005634">
    <property type="term" value="C:nucleus"/>
    <property type="evidence" value="ECO:0007669"/>
    <property type="project" value="TreeGrafter"/>
</dbReference>
<reference evidence="7" key="1">
    <citation type="submission" date="2018-06" db="EMBL/GenBank/DDBJ databases">
        <authorList>
            <person name="Guldener U."/>
        </authorList>
    </citation>
    <scope>NUCLEOTIDE SEQUENCE [LARGE SCALE GENOMIC DNA]</scope>
    <source>
        <strain evidence="7">UTAD17</strain>
    </source>
</reference>
<dbReference type="InterPro" id="IPR017441">
    <property type="entry name" value="Protein_kinase_ATP_BS"/>
</dbReference>
<protein>
    <submittedName>
        <fullName evidence="6">Related to Nitrogen permease reactivator protein</fullName>
    </submittedName>
</protein>
<dbReference type="GO" id="GO:0005829">
    <property type="term" value="C:cytosol"/>
    <property type="evidence" value="ECO:0007669"/>
    <property type="project" value="TreeGrafter"/>
</dbReference>
<accession>A0A376BAR4</accession>